<dbReference type="InterPro" id="IPR050266">
    <property type="entry name" value="AB_hydrolase_sf"/>
</dbReference>
<feature type="domain" description="AB hydrolase-1" evidence="1">
    <location>
        <begin position="51"/>
        <end position="301"/>
    </location>
</feature>
<reference evidence="2" key="1">
    <citation type="submission" date="2020-06" db="EMBL/GenBank/DDBJ databases">
        <authorList>
            <consortium name="Plant Systems Biology data submission"/>
        </authorList>
    </citation>
    <scope>NUCLEOTIDE SEQUENCE</scope>
    <source>
        <strain evidence="2">D6</strain>
    </source>
</reference>
<gene>
    <name evidence="2" type="ORF">SEMRO_45_G026860.1</name>
</gene>
<name>A0A9N8H6I7_9STRA</name>
<dbReference type="GO" id="GO:0003824">
    <property type="term" value="F:catalytic activity"/>
    <property type="evidence" value="ECO:0007669"/>
    <property type="project" value="InterPro"/>
</dbReference>
<dbReference type="OrthoDB" id="408373at2759"/>
<proteinExistence type="predicted"/>
<dbReference type="Gene3D" id="3.40.50.1820">
    <property type="entry name" value="alpha/beta hydrolase"/>
    <property type="match status" value="1"/>
</dbReference>
<sequence length="326" mass="36373">MKIEALRTPESCFDGITDFPYPPQYVDDVLGTGLRLCYYDIPALTEDENGPVFLCLHGEPTWSYLYRHMIPVFQTAGRVLCVDMMGFGRSDKPIRQEDYSYSLHRAMLLSIIEQHLNLTNVTLVVQDWGGILGLTLPLEAPQRYSRLVLMNAMLPIEPESTMMARDLLLQQDQRTTGFGAWHAFSQSSDDWNVGDLIHLTCRKQLSPETVAAYNAPYPSAAYKAGVNVFTKLVPFSPTQDGYAMGRAALQFWQHQWAGPTFLAVGARDRVIPPALMNRLASCVRGCGPPLSLPQVGHFVQEQAGAEVARAALQYFAKAKPHLLPKL</sequence>
<dbReference type="InterPro" id="IPR000639">
    <property type="entry name" value="Epox_hydrolase-like"/>
</dbReference>
<evidence type="ECO:0000313" key="2">
    <source>
        <dbReference type="EMBL" id="CAB9498763.1"/>
    </source>
</evidence>
<dbReference type="SUPFAM" id="SSF53474">
    <property type="entry name" value="alpha/beta-Hydrolases"/>
    <property type="match status" value="1"/>
</dbReference>
<dbReference type="PANTHER" id="PTHR43798">
    <property type="entry name" value="MONOACYLGLYCEROL LIPASE"/>
    <property type="match status" value="1"/>
</dbReference>
<dbReference type="NCBIfam" id="NF002043">
    <property type="entry name" value="PRK00870.1"/>
    <property type="match status" value="1"/>
</dbReference>
<comment type="caution">
    <text evidence="2">The sequence shown here is derived from an EMBL/GenBank/DDBJ whole genome shotgun (WGS) entry which is preliminary data.</text>
</comment>
<dbReference type="PRINTS" id="PR00412">
    <property type="entry name" value="EPOXHYDRLASE"/>
</dbReference>
<dbReference type="InterPro" id="IPR000073">
    <property type="entry name" value="AB_hydrolase_1"/>
</dbReference>
<evidence type="ECO:0000313" key="3">
    <source>
        <dbReference type="Proteomes" id="UP001153069"/>
    </source>
</evidence>
<dbReference type="Pfam" id="PF00561">
    <property type="entry name" value="Abhydrolase_1"/>
    <property type="match status" value="1"/>
</dbReference>
<keyword evidence="3" id="KW-1185">Reference proteome</keyword>
<dbReference type="GO" id="GO:0016020">
    <property type="term" value="C:membrane"/>
    <property type="evidence" value="ECO:0007669"/>
    <property type="project" value="TreeGrafter"/>
</dbReference>
<evidence type="ECO:0000259" key="1">
    <source>
        <dbReference type="Pfam" id="PF00561"/>
    </source>
</evidence>
<dbReference type="EMBL" id="CAICTM010000045">
    <property type="protein sequence ID" value="CAB9498763.1"/>
    <property type="molecule type" value="Genomic_DNA"/>
</dbReference>
<organism evidence="2 3">
    <name type="scientific">Seminavis robusta</name>
    <dbReference type="NCBI Taxonomy" id="568900"/>
    <lineage>
        <taxon>Eukaryota</taxon>
        <taxon>Sar</taxon>
        <taxon>Stramenopiles</taxon>
        <taxon>Ochrophyta</taxon>
        <taxon>Bacillariophyta</taxon>
        <taxon>Bacillariophyceae</taxon>
        <taxon>Bacillariophycidae</taxon>
        <taxon>Naviculales</taxon>
        <taxon>Naviculaceae</taxon>
        <taxon>Seminavis</taxon>
    </lineage>
</organism>
<dbReference type="InterPro" id="IPR029058">
    <property type="entry name" value="AB_hydrolase_fold"/>
</dbReference>
<dbReference type="Proteomes" id="UP001153069">
    <property type="component" value="Unassembled WGS sequence"/>
</dbReference>
<dbReference type="PRINTS" id="PR00111">
    <property type="entry name" value="ABHYDROLASE"/>
</dbReference>
<protein>
    <submittedName>
        <fullName evidence="2">Haloalkane dehalogenase</fullName>
    </submittedName>
</protein>
<dbReference type="PANTHER" id="PTHR43798:SF24">
    <property type="entry name" value="CIS-3-ALKYL-4-ALKYLOXETAN-2-ONE DECARBOXYLASE"/>
    <property type="match status" value="1"/>
</dbReference>
<accession>A0A9N8H6I7</accession>
<dbReference type="AlphaFoldDB" id="A0A9N8H6I7"/>